<evidence type="ECO:0000313" key="1">
    <source>
        <dbReference type="EMBL" id="OEV04947.1"/>
    </source>
</evidence>
<dbReference type="InterPro" id="IPR029060">
    <property type="entry name" value="PIN-like_dom_sf"/>
</dbReference>
<proteinExistence type="predicted"/>
<dbReference type="Proteomes" id="UP000176101">
    <property type="component" value="Unassembled WGS sequence"/>
</dbReference>
<keyword evidence="2" id="KW-1185">Reference proteome</keyword>
<dbReference type="AlphaFoldDB" id="A0A1E7KM21"/>
<dbReference type="RefSeq" id="WP_070195337.1">
    <property type="nucleotide sequence ID" value="NZ_LJGU01000108.1"/>
</dbReference>
<accession>A0A1E7KM21</accession>
<dbReference type="GO" id="GO:0003677">
    <property type="term" value="F:DNA binding"/>
    <property type="evidence" value="ECO:0007669"/>
    <property type="project" value="UniProtKB-KW"/>
</dbReference>
<gene>
    <name evidence="1" type="ORF">AN216_04845</name>
</gene>
<evidence type="ECO:0000313" key="2">
    <source>
        <dbReference type="Proteomes" id="UP000176101"/>
    </source>
</evidence>
<comment type="caution">
    <text evidence="1">The sequence shown here is derived from an EMBL/GenBank/DDBJ whole genome shotgun (WGS) entry which is preliminary data.</text>
</comment>
<sequence>MARSPSRVSSGGILVLDSEGLGKAVRADPTVTAFIRGAQSHDAVVAVSDLTLIEAWHSGINMARFRWYVSRLVVLPVTEEISWRAIELLRDAGLHGHKYAIDAVVAASTLARPGPRVILTSDHDDMSKLCGTRVHIEEV</sequence>
<dbReference type="Gene3D" id="3.40.50.1010">
    <property type="entry name" value="5'-nuclease"/>
    <property type="match status" value="1"/>
</dbReference>
<dbReference type="EMBL" id="LJGU01000108">
    <property type="protein sequence ID" value="OEV04947.1"/>
    <property type="molecule type" value="Genomic_DNA"/>
</dbReference>
<reference evidence="1 2" key="1">
    <citation type="journal article" date="2016" name="Front. Microbiol.">
        <title>Comparative Genomics Analysis of Streptomyces Species Reveals Their Adaptation to the Marine Environment and Their Diversity at the Genomic Level.</title>
        <authorList>
            <person name="Tian X."/>
            <person name="Zhang Z."/>
            <person name="Yang T."/>
            <person name="Chen M."/>
            <person name="Li J."/>
            <person name="Chen F."/>
            <person name="Yang J."/>
            <person name="Li W."/>
            <person name="Zhang B."/>
            <person name="Zhang Z."/>
            <person name="Wu J."/>
            <person name="Zhang C."/>
            <person name="Long L."/>
            <person name="Xiao J."/>
        </authorList>
    </citation>
    <scope>NUCLEOTIDE SEQUENCE [LARGE SCALE GENOMIC DNA]</scope>
    <source>
        <strain evidence="1 2">SCSIO 02100</strain>
    </source>
</reference>
<name>A0A1E7KM21_9ACTN</name>
<organism evidence="1 2">
    <name type="scientific">Streptomyces oceani</name>
    <dbReference type="NCBI Taxonomy" id="1075402"/>
    <lineage>
        <taxon>Bacteria</taxon>
        <taxon>Bacillati</taxon>
        <taxon>Actinomycetota</taxon>
        <taxon>Actinomycetes</taxon>
        <taxon>Kitasatosporales</taxon>
        <taxon>Streptomycetaceae</taxon>
        <taxon>Streptomyces</taxon>
    </lineage>
</organism>
<protein>
    <submittedName>
        <fullName evidence="1">DNA-binding protein</fullName>
    </submittedName>
</protein>
<keyword evidence="1" id="KW-0238">DNA-binding</keyword>
<dbReference type="STRING" id="1075402.AN216_04845"/>
<dbReference type="SUPFAM" id="SSF88723">
    <property type="entry name" value="PIN domain-like"/>
    <property type="match status" value="1"/>
</dbReference>